<sequence>MRKIKNPILISASVVSIAMVSLLTLSPVTFSASDKYQSMTQLQEATQEGKDWTIKTSKGTNETLIVAPHGGGIEPGTSEIAYEIANKNNASYYTFKGIRPINNKELHVTSANYDEPKAQAMVHESKKTVTIHKTARSGNDIYVGGRDDALRERITTSLRSEGFDVTEATGNIAGRNLNNITNQNQQKAGVQIELNNQFANQFFKNSDASRPSRENPANWTDRMSAFTDSINSALNES</sequence>
<dbReference type="Proteomes" id="UP000017131">
    <property type="component" value="Unassembled WGS sequence"/>
</dbReference>
<proteinExistence type="predicted"/>
<dbReference type="Pfam" id="PF05908">
    <property type="entry name" value="Gamma_PGA_hydro"/>
    <property type="match status" value="1"/>
</dbReference>
<accession>A0ABN0PFJ7</accession>
<protein>
    <recommendedName>
        <fullName evidence="4">Phage-related replication protein</fullName>
    </recommendedName>
</protein>
<dbReference type="InterPro" id="IPR038128">
    <property type="entry name" value="Gamma_PGA_hydro_sf"/>
</dbReference>
<evidence type="ECO:0000313" key="3">
    <source>
        <dbReference type="Proteomes" id="UP000017131"/>
    </source>
</evidence>
<comment type="caution">
    <text evidence="2">The sequence shown here is derived from an EMBL/GenBank/DDBJ whole genome shotgun (WGS) entry which is preliminary data.</text>
</comment>
<dbReference type="EMBL" id="AXDY01000001">
    <property type="protein sequence ID" value="ERS94516.1"/>
    <property type="molecule type" value="Genomic_DNA"/>
</dbReference>
<keyword evidence="3" id="KW-1185">Reference proteome</keyword>
<gene>
    <name evidence="2" type="ORF">SSIM_00050</name>
</gene>
<evidence type="ECO:0000256" key="1">
    <source>
        <dbReference type="SAM" id="SignalP"/>
    </source>
</evidence>
<evidence type="ECO:0008006" key="4">
    <source>
        <dbReference type="Google" id="ProtNLM"/>
    </source>
</evidence>
<dbReference type="InterPro" id="IPR008585">
    <property type="entry name" value="Gamma_PGA_hydro"/>
</dbReference>
<keyword evidence="1" id="KW-0732">Signal</keyword>
<feature type="signal peptide" evidence="1">
    <location>
        <begin position="1"/>
        <end position="31"/>
    </location>
</feature>
<dbReference type="RefSeq" id="WP_023014731.1">
    <property type="nucleotide sequence ID" value="NZ_AXDY01000001.1"/>
</dbReference>
<name>A0ABN0PFJ7_STASI</name>
<dbReference type="Gene3D" id="3.40.630.100">
    <property type="entry name" value="Poly-gamma-glutamate hydrolase, zinc-binding motif"/>
    <property type="match status" value="1"/>
</dbReference>
<organism evidence="2 3">
    <name type="scientific">Staphylococcus simulans UMC-CNS-990</name>
    <dbReference type="NCBI Taxonomy" id="1405498"/>
    <lineage>
        <taxon>Bacteria</taxon>
        <taxon>Bacillati</taxon>
        <taxon>Bacillota</taxon>
        <taxon>Bacilli</taxon>
        <taxon>Bacillales</taxon>
        <taxon>Staphylococcaceae</taxon>
        <taxon>Staphylococcus</taxon>
    </lineage>
</organism>
<evidence type="ECO:0000313" key="2">
    <source>
        <dbReference type="EMBL" id="ERS94516.1"/>
    </source>
</evidence>
<feature type="chain" id="PRO_5045233936" description="Phage-related replication protein" evidence="1">
    <location>
        <begin position="32"/>
        <end position="237"/>
    </location>
</feature>
<reference evidence="2 3" key="1">
    <citation type="journal article" date="2013" name="Genome Announc.">
        <title>Draft Genome Sequence of Staphylococcus simulans UMC-CNS-990, Isolated from a Case of Chronic Bovine Mastitis.</title>
        <authorList>
            <person name="Calcutt M.J."/>
            <person name="Foecking M.F."/>
            <person name="Hsieh H.Y."/>
            <person name="Perry J."/>
            <person name="Stewart G.C."/>
            <person name="Middleton J.R."/>
        </authorList>
    </citation>
    <scope>NUCLEOTIDE SEQUENCE [LARGE SCALE GENOMIC DNA]</scope>
    <source>
        <strain evidence="2 3">UMC-CNS-990</strain>
    </source>
</reference>